<name>A0A852VSU7_9MICO</name>
<reference evidence="2 3" key="1">
    <citation type="submission" date="2020-07" db="EMBL/GenBank/DDBJ databases">
        <title>Sequencing the genomes of 1000 actinobacteria strains.</title>
        <authorList>
            <person name="Klenk H.-P."/>
        </authorList>
    </citation>
    <scope>NUCLEOTIDE SEQUENCE [LARGE SCALE GENOMIC DNA]</scope>
    <source>
        <strain evidence="2 3">DSM 26154</strain>
    </source>
</reference>
<dbReference type="Pfam" id="PF04230">
    <property type="entry name" value="PS_pyruv_trans"/>
    <property type="match status" value="1"/>
</dbReference>
<comment type="caution">
    <text evidence="2">The sequence shown here is derived from an EMBL/GenBank/DDBJ whole genome shotgun (WGS) entry which is preliminary data.</text>
</comment>
<organism evidence="2 3">
    <name type="scientific">Janibacter cremeus</name>
    <dbReference type="NCBI Taxonomy" id="1285192"/>
    <lineage>
        <taxon>Bacteria</taxon>
        <taxon>Bacillati</taxon>
        <taxon>Actinomycetota</taxon>
        <taxon>Actinomycetes</taxon>
        <taxon>Micrococcales</taxon>
        <taxon>Intrasporangiaceae</taxon>
        <taxon>Janibacter</taxon>
    </lineage>
</organism>
<accession>A0A852VSU7</accession>
<feature type="domain" description="Polysaccharide pyruvyl transferase" evidence="1">
    <location>
        <begin position="159"/>
        <end position="207"/>
    </location>
</feature>
<dbReference type="AlphaFoldDB" id="A0A852VSU7"/>
<dbReference type="EMBL" id="JACCAE010000001">
    <property type="protein sequence ID" value="NYF99049.1"/>
    <property type="molecule type" value="Genomic_DNA"/>
</dbReference>
<dbReference type="RefSeq" id="WP_185991800.1">
    <property type="nucleotide sequence ID" value="NZ_JACCAE010000001.1"/>
</dbReference>
<protein>
    <recommendedName>
        <fullName evidence="1">Polysaccharide pyruvyl transferase domain-containing protein</fullName>
    </recommendedName>
</protein>
<sequence>MSRRRGRSVGRVVDAAVRARTSHPAVLPAYWWDGHPNFGDALTPWVLARYGIIAVHTSPAAARLAGVGSILEQVPEEFDGVIWGSGLLHGETTRIPRAPVLALRGPLTRDALGVTEDVPLGDPGILVGRHVPRLRARWRLGLVPHGFHRQEPGLQEFSARTGQDVTVIDVRARPGPVIRHIASCSAIVTTSLHGLIVADALGIPAAWTRRQPDLWGGDFKFRDYEAVMTPGRSREIVVAPDTTLADVLAGTDQAEDDARAESVLRLESTIPRLPVSRDRPWRAFAHKGR</sequence>
<dbReference type="InterPro" id="IPR007345">
    <property type="entry name" value="Polysacch_pyruvyl_Trfase"/>
</dbReference>
<evidence type="ECO:0000313" key="3">
    <source>
        <dbReference type="Proteomes" id="UP000554054"/>
    </source>
</evidence>
<dbReference type="Proteomes" id="UP000554054">
    <property type="component" value="Unassembled WGS sequence"/>
</dbReference>
<proteinExistence type="predicted"/>
<evidence type="ECO:0000313" key="2">
    <source>
        <dbReference type="EMBL" id="NYF99049.1"/>
    </source>
</evidence>
<evidence type="ECO:0000259" key="1">
    <source>
        <dbReference type="Pfam" id="PF04230"/>
    </source>
</evidence>
<keyword evidence="3" id="KW-1185">Reference proteome</keyword>
<gene>
    <name evidence="2" type="ORF">BJY20_002441</name>
</gene>